<keyword evidence="1" id="KW-1133">Transmembrane helix</keyword>
<dbReference type="Pfam" id="PF09099">
    <property type="entry name" value="Qn_am_d_aIII"/>
    <property type="match status" value="2"/>
</dbReference>
<proteinExistence type="predicted"/>
<name>A0ABV9QVG8_9GAMM</name>
<dbReference type="SUPFAM" id="SSF81296">
    <property type="entry name" value="E set domains"/>
    <property type="match status" value="1"/>
</dbReference>
<evidence type="ECO:0000313" key="5">
    <source>
        <dbReference type="Proteomes" id="UP001595886"/>
    </source>
</evidence>
<dbReference type="Gene3D" id="2.60.40.10">
    <property type="entry name" value="Immunoglobulins"/>
    <property type="match status" value="2"/>
</dbReference>
<comment type="caution">
    <text evidence="4">The sequence shown here is derived from an EMBL/GenBank/DDBJ whole genome shotgun (WGS) entry which is preliminary data.</text>
</comment>
<gene>
    <name evidence="4" type="ORF">ACFO6Q_10485</name>
</gene>
<keyword evidence="5" id="KW-1185">Reference proteome</keyword>
<dbReference type="InterPro" id="IPR015183">
    <property type="entry name" value="QH-AmDH_asu_dom_III"/>
</dbReference>
<feature type="transmembrane region" description="Helical" evidence="1">
    <location>
        <begin position="487"/>
        <end position="507"/>
    </location>
</feature>
<feature type="signal peptide" evidence="2">
    <location>
        <begin position="1"/>
        <end position="23"/>
    </location>
</feature>
<evidence type="ECO:0000259" key="3">
    <source>
        <dbReference type="Pfam" id="PF09099"/>
    </source>
</evidence>
<dbReference type="EMBL" id="JBHSHD010000007">
    <property type="protein sequence ID" value="MFC4820753.1"/>
    <property type="molecule type" value="Genomic_DNA"/>
</dbReference>
<accession>A0ABV9QVG8</accession>
<protein>
    <recommendedName>
        <fullName evidence="3">Quinohemoprotein amine dehydrogenase alpha subunit domain-containing protein</fullName>
    </recommendedName>
</protein>
<feature type="chain" id="PRO_5045062818" description="Quinohemoprotein amine dehydrogenase alpha subunit domain-containing protein" evidence="2">
    <location>
        <begin position="24"/>
        <end position="515"/>
    </location>
</feature>
<keyword evidence="2" id="KW-0732">Signal</keyword>
<dbReference type="InterPro" id="IPR014756">
    <property type="entry name" value="Ig_E-set"/>
</dbReference>
<feature type="domain" description="Quinohemoprotein amine dehydrogenase alpha subunit" evidence="3">
    <location>
        <begin position="292"/>
        <end position="359"/>
    </location>
</feature>
<evidence type="ECO:0000313" key="4">
    <source>
        <dbReference type="EMBL" id="MFC4820753.1"/>
    </source>
</evidence>
<evidence type="ECO:0000256" key="2">
    <source>
        <dbReference type="SAM" id="SignalP"/>
    </source>
</evidence>
<reference evidence="5" key="1">
    <citation type="journal article" date="2019" name="Int. J. Syst. Evol. Microbiol.">
        <title>The Global Catalogue of Microorganisms (GCM) 10K type strain sequencing project: providing services to taxonomists for standard genome sequencing and annotation.</title>
        <authorList>
            <consortium name="The Broad Institute Genomics Platform"/>
            <consortium name="The Broad Institute Genome Sequencing Center for Infectious Disease"/>
            <person name="Wu L."/>
            <person name="Ma J."/>
        </authorList>
    </citation>
    <scope>NUCLEOTIDE SEQUENCE [LARGE SCALE GENOMIC DNA]</scope>
    <source>
        <strain evidence="5">CCUG 30340</strain>
    </source>
</reference>
<keyword evidence="1" id="KW-0812">Transmembrane</keyword>
<dbReference type="RefSeq" id="WP_380020715.1">
    <property type="nucleotide sequence ID" value="NZ_JBHSHD010000007.1"/>
</dbReference>
<keyword evidence="1" id="KW-0472">Membrane</keyword>
<feature type="domain" description="Quinohemoprotein amine dehydrogenase alpha subunit" evidence="3">
    <location>
        <begin position="386"/>
        <end position="453"/>
    </location>
</feature>
<sequence>MHDHKLYSWLGSALLCATALFGAADLAAKTATKAAGLTAAPVVTTIAGTPLEVHVGDDNSFQIFNSNVPGAGQVFPSSATGTADMGWFVRTADTLYAPNFAEHSGTATGNIGTYTPFTPGSLSAVAGSGSEADPFRVTVASTLGASAIAATQQVSYVNGDNYFTKTLTLTNNGAAQSVKIFLGADIYLANDDSGVPYLAAASTSPGGQDCGATPSYTILLIPQTPPDAYSANRYSDVWSLIGAGQLDGVVLTGGCLDNGAALQWNRTLAAGASVTVQTAVSFGDIPPIALFNVTAVSPSSGAVGSSVDVTISGLGFQSGTTFDFGAGVSVSNLVIVNSNTATATLAIAPAATPGPRDVAGTQSAGGLGAVLPGGFTVTGGTVPTFDVTAVAPASGAVGSTLNVTINGSGFQPGTSFDFGAGVTVSGLVVADANRATATLTIAAGATPGPRDVTGTQSPGGATAVLTGGFRVVGGGVPPSEATAVPTLGTTALLALILAFAGFAAANVNRRRFRRD</sequence>
<evidence type="ECO:0000256" key="1">
    <source>
        <dbReference type="SAM" id="Phobius"/>
    </source>
</evidence>
<dbReference type="Proteomes" id="UP001595886">
    <property type="component" value="Unassembled WGS sequence"/>
</dbReference>
<dbReference type="InterPro" id="IPR013783">
    <property type="entry name" value="Ig-like_fold"/>
</dbReference>
<organism evidence="4 5">
    <name type="scientific">Dokdonella ginsengisoli</name>
    <dbReference type="NCBI Taxonomy" id="363846"/>
    <lineage>
        <taxon>Bacteria</taxon>
        <taxon>Pseudomonadati</taxon>
        <taxon>Pseudomonadota</taxon>
        <taxon>Gammaproteobacteria</taxon>
        <taxon>Lysobacterales</taxon>
        <taxon>Rhodanobacteraceae</taxon>
        <taxon>Dokdonella</taxon>
    </lineage>
</organism>